<evidence type="ECO:0000313" key="1">
    <source>
        <dbReference type="EMBL" id="KAJ1198271.1"/>
    </source>
</evidence>
<accession>A0AAV7VBK9</accession>
<sequence length="77" mass="8579">METSTPNPPRDPTVVDQNVLPQDLAQGGSGFDRHPTFSHPMGRDLERLVNSYDDRGQVLYAVAIHMHVVDRDKSVPP</sequence>
<dbReference type="Proteomes" id="UP001066276">
    <property type="component" value="Chromosome 2_1"/>
</dbReference>
<comment type="caution">
    <text evidence="1">The sequence shown here is derived from an EMBL/GenBank/DDBJ whole genome shotgun (WGS) entry which is preliminary data.</text>
</comment>
<proteinExistence type="predicted"/>
<gene>
    <name evidence="1" type="ORF">NDU88_002113</name>
</gene>
<name>A0AAV7VBK9_PLEWA</name>
<organism evidence="1 2">
    <name type="scientific">Pleurodeles waltl</name>
    <name type="common">Iberian ribbed newt</name>
    <dbReference type="NCBI Taxonomy" id="8319"/>
    <lineage>
        <taxon>Eukaryota</taxon>
        <taxon>Metazoa</taxon>
        <taxon>Chordata</taxon>
        <taxon>Craniata</taxon>
        <taxon>Vertebrata</taxon>
        <taxon>Euteleostomi</taxon>
        <taxon>Amphibia</taxon>
        <taxon>Batrachia</taxon>
        <taxon>Caudata</taxon>
        <taxon>Salamandroidea</taxon>
        <taxon>Salamandridae</taxon>
        <taxon>Pleurodelinae</taxon>
        <taxon>Pleurodeles</taxon>
    </lineage>
</organism>
<reference evidence="1" key="1">
    <citation type="journal article" date="2022" name="bioRxiv">
        <title>Sequencing and chromosome-scale assembly of the giantPleurodeles waltlgenome.</title>
        <authorList>
            <person name="Brown T."/>
            <person name="Elewa A."/>
            <person name="Iarovenko S."/>
            <person name="Subramanian E."/>
            <person name="Araus A.J."/>
            <person name="Petzold A."/>
            <person name="Susuki M."/>
            <person name="Suzuki K.-i.T."/>
            <person name="Hayashi T."/>
            <person name="Toyoda A."/>
            <person name="Oliveira C."/>
            <person name="Osipova E."/>
            <person name="Leigh N.D."/>
            <person name="Simon A."/>
            <person name="Yun M.H."/>
        </authorList>
    </citation>
    <scope>NUCLEOTIDE SEQUENCE</scope>
    <source>
        <strain evidence="1">20211129_DDA</strain>
        <tissue evidence="1">Liver</tissue>
    </source>
</reference>
<evidence type="ECO:0000313" key="2">
    <source>
        <dbReference type="Proteomes" id="UP001066276"/>
    </source>
</evidence>
<keyword evidence="2" id="KW-1185">Reference proteome</keyword>
<protein>
    <submittedName>
        <fullName evidence="1">Uncharacterized protein</fullName>
    </submittedName>
</protein>
<dbReference type="AlphaFoldDB" id="A0AAV7VBK9"/>
<dbReference type="EMBL" id="JANPWB010000003">
    <property type="protein sequence ID" value="KAJ1198271.1"/>
    <property type="molecule type" value="Genomic_DNA"/>
</dbReference>